<evidence type="ECO:0000313" key="1">
    <source>
        <dbReference type="EMBL" id="MBB4619183.1"/>
    </source>
</evidence>
<reference evidence="1 2" key="1">
    <citation type="submission" date="2020-08" db="EMBL/GenBank/DDBJ databases">
        <title>Genomic Encyclopedia of Type Strains, Phase IV (KMG-IV): sequencing the most valuable type-strain genomes for metagenomic binning, comparative biology and taxonomic classification.</title>
        <authorList>
            <person name="Goeker M."/>
        </authorList>
    </citation>
    <scope>NUCLEOTIDE SEQUENCE [LARGE SCALE GENOMIC DNA]</scope>
    <source>
        <strain evidence="1 2">DSM 15867</strain>
    </source>
</reference>
<keyword evidence="2" id="KW-1185">Reference proteome</keyword>
<name>A0A7W7ALB3_9SPHN</name>
<protein>
    <submittedName>
        <fullName evidence="1">Uncharacterized protein</fullName>
    </submittedName>
</protein>
<accession>A0A7W7ALB3</accession>
<sequence>MIVDAVVMNPKEFDMVPMPEPLTLSDYGRLNAMLGPDRDSGEEAIRAALRTAAQLQHLQTMRMVFADRTGETFDPAKVTRNLERLSGQDLSEGYEEKWREELHLAAMQFGTRQEPGS</sequence>
<gene>
    <name evidence="1" type="ORF">GGQ96_003336</name>
</gene>
<organism evidence="1 2">
    <name type="scientific">Sphingomonas abaci</name>
    <dbReference type="NCBI Taxonomy" id="237611"/>
    <lineage>
        <taxon>Bacteria</taxon>
        <taxon>Pseudomonadati</taxon>
        <taxon>Pseudomonadota</taxon>
        <taxon>Alphaproteobacteria</taxon>
        <taxon>Sphingomonadales</taxon>
        <taxon>Sphingomonadaceae</taxon>
        <taxon>Sphingomonas</taxon>
    </lineage>
</organism>
<dbReference type="EMBL" id="JACHNY010000008">
    <property type="protein sequence ID" value="MBB4619183.1"/>
    <property type="molecule type" value="Genomic_DNA"/>
</dbReference>
<comment type="caution">
    <text evidence="1">The sequence shown here is derived from an EMBL/GenBank/DDBJ whole genome shotgun (WGS) entry which is preliminary data.</text>
</comment>
<proteinExistence type="predicted"/>
<dbReference type="RefSeq" id="WP_097352039.1">
    <property type="nucleotide sequence ID" value="NZ_JACHNY010000008.1"/>
</dbReference>
<dbReference type="Proteomes" id="UP000574769">
    <property type="component" value="Unassembled WGS sequence"/>
</dbReference>
<dbReference type="AlphaFoldDB" id="A0A7W7ALB3"/>
<evidence type="ECO:0000313" key="2">
    <source>
        <dbReference type="Proteomes" id="UP000574769"/>
    </source>
</evidence>